<reference evidence="1 2" key="1">
    <citation type="submission" date="2015-01" db="EMBL/GenBank/DDBJ databases">
        <title>Genome sequencing of Jeotgalibacillus soli.</title>
        <authorList>
            <person name="Goh K.M."/>
            <person name="Chan K.-G."/>
            <person name="Yaakop A.S."/>
            <person name="Ee R."/>
            <person name="Gan H.M."/>
            <person name="Chan C.S."/>
        </authorList>
    </citation>
    <scope>NUCLEOTIDE SEQUENCE [LARGE SCALE GENOMIC DNA]</scope>
    <source>
        <strain evidence="1 2">P9</strain>
    </source>
</reference>
<dbReference type="Proteomes" id="UP000031938">
    <property type="component" value="Unassembled WGS sequence"/>
</dbReference>
<sequence>MSGFFSSFRIGAEEAARPSADFLNKGMLKYIVNYCTALIGAESERL</sequence>
<dbReference type="AlphaFoldDB" id="A0A0C2VYQ9"/>
<keyword evidence="2" id="KW-1185">Reference proteome</keyword>
<organism evidence="1 2">
    <name type="scientific">Jeotgalibacillus soli</name>
    <dbReference type="NCBI Taxonomy" id="889306"/>
    <lineage>
        <taxon>Bacteria</taxon>
        <taxon>Bacillati</taxon>
        <taxon>Bacillota</taxon>
        <taxon>Bacilli</taxon>
        <taxon>Bacillales</taxon>
        <taxon>Caryophanaceae</taxon>
        <taxon>Jeotgalibacillus</taxon>
    </lineage>
</organism>
<evidence type="ECO:0000313" key="2">
    <source>
        <dbReference type="Proteomes" id="UP000031938"/>
    </source>
</evidence>
<dbReference type="PATRIC" id="fig|889306.3.peg.980"/>
<accession>A0A0C2VYQ9</accession>
<protein>
    <submittedName>
        <fullName evidence="1">Uncharacterized protein</fullName>
    </submittedName>
</protein>
<name>A0A0C2VYQ9_9BACL</name>
<gene>
    <name evidence="1" type="ORF">KP78_09740</name>
</gene>
<dbReference type="EMBL" id="JXRP01000009">
    <property type="protein sequence ID" value="KIL49506.1"/>
    <property type="molecule type" value="Genomic_DNA"/>
</dbReference>
<proteinExistence type="predicted"/>
<comment type="caution">
    <text evidence="1">The sequence shown here is derived from an EMBL/GenBank/DDBJ whole genome shotgun (WGS) entry which is preliminary data.</text>
</comment>
<evidence type="ECO:0000313" key="1">
    <source>
        <dbReference type="EMBL" id="KIL49506.1"/>
    </source>
</evidence>
<dbReference type="STRING" id="889306.KP78_09740"/>